<dbReference type="RefSeq" id="WP_236456474.1">
    <property type="nucleotide sequence ID" value="NZ_CBCSGE010000011.1"/>
</dbReference>
<keyword evidence="1" id="KW-0732">Signal</keyword>
<gene>
    <name evidence="2" type="ORF">ACFFVF_04560</name>
</gene>
<feature type="chain" id="PRO_5047144639" description="Lipoprotein" evidence="1">
    <location>
        <begin position="22"/>
        <end position="207"/>
    </location>
</feature>
<evidence type="ECO:0000256" key="1">
    <source>
        <dbReference type="SAM" id="SignalP"/>
    </source>
</evidence>
<evidence type="ECO:0000313" key="2">
    <source>
        <dbReference type="EMBL" id="MFB9095776.1"/>
    </source>
</evidence>
<name>A0ABV5GLC1_9FLAO</name>
<keyword evidence="3" id="KW-1185">Reference proteome</keyword>
<sequence>MKNNIKCTILFLLFVLFNSCATSDSTIYADTKVVAVNVKLDKGNWLVDDPIVHNISKSFISTTIEHYKKELQKDTKTLKSISDFNNMATLNEVLKKDTNVLSFYKEQTNCDYLIETEINLVKKELPKLQLYPDKSLENILVATITVYDLNKRVVVFERYYQGIDKIVGNNDVAVSTKLDRFIDDAIHKMVKDFRAKYNWVYIDSSVN</sequence>
<accession>A0ABV5GLC1</accession>
<feature type="signal peptide" evidence="1">
    <location>
        <begin position="1"/>
        <end position="21"/>
    </location>
</feature>
<organism evidence="2 3">
    <name type="scientific">Flavobacterium jumunjinense</name>
    <dbReference type="NCBI Taxonomy" id="998845"/>
    <lineage>
        <taxon>Bacteria</taxon>
        <taxon>Pseudomonadati</taxon>
        <taxon>Bacteroidota</taxon>
        <taxon>Flavobacteriia</taxon>
        <taxon>Flavobacteriales</taxon>
        <taxon>Flavobacteriaceae</taxon>
        <taxon>Flavobacterium</taxon>
    </lineage>
</organism>
<dbReference type="EMBL" id="JBHMEY010000010">
    <property type="protein sequence ID" value="MFB9095776.1"/>
    <property type="molecule type" value="Genomic_DNA"/>
</dbReference>
<reference evidence="2 3" key="1">
    <citation type="submission" date="2024-09" db="EMBL/GenBank/DDBJ databases">
        <authorList>
            <person name="Sun Q."/>
            <person name="Mori K."/>
        </authorList>
    </citation>
    <scope>NUCLEOTIDE SEQUENCE [LARGE SCALE GENOMIC DNA]</scope>
    <source>
        <strain evidence="2 3">CECT 7955</strain>
    </source>
</reference>
<dbReference type="Proteomes" id="UP001589607">
    <property type="component" value="Unassembled WGS sequence"/>
</dbReference>
<evidence type="ECO:0000313" key="3">
    <source>
        <dbReference type="Proteomes" id="UP001589607"/>
    </source>
</evidence>
<evidence type="ECO:0008006" key="4">
    <source>
        <dbReference type="Google" id="ProtNLM"/>
    </source>
</evidence>
<protein>
    <recommendedName>
        <fullName evidence="4">Lipoprotein</fullName>
    </recommendedName>
</protein>
<proteinExistence type="predicted"/>
<comment type="caution">
    <text evidence="2">The sequence shown here is derived from an EMBL/GenBank/DDBJ whole genome shotgun (WGS) entry which is preliminary data.</text>
</comment>